<proteinExistence type="predicted"/>
<evidence type="ECO:0000313" key="1">
    <source>
        <dbReference type="EMBL" id="CAG8855712.1"/>
    </source>
</evidence>
<dbReference type="EMBL" id="CAJVQB010152326">
    <property type="protein sequence ID" value="CAG8855712.1"/>
    <property type="molecule type" value="Genomic_DNA"/>
</dbReference>
<comment type="caution">
    <text evidence="1">The sequence shown here is derived from an EMBL/GenBank/DDBJ whole genome shotgun (WGS) entry which is preliminary data.</text>
</comment>
<keyword evidence="2" id="KW-1185">Reference proteome</keyword>
<feature type="non-terminal residue" evidence="1">
    <location>
        <position position="1"/>
    </location>
</feature>
<name>A0ABN7XKG7_GIGMA</name>
<evidence type="ECO:0000313" key="2">
    <source>
        <dbReference type="Proteomes" id="UP000789901"/>
    </source>
</evidence>
<protein>
    <submittedName>
        <fullName evidence="1">307_t:CDS:1</fullName>
    </submittedName>
</protein>
<organism evidence="1 2">
    <name type="scientific">Gigaspora margarita</name>
    <dbReference type="NCBI Taxonomy" id="4874"/>
    <lineage>
        <taxon>Eukaryota</taxon>
        <taxon>Fungi</taxon>
        <taxon>Fungi incertae sedis</taxon>
        <taxon>Mucoromycota</taxon>
        <taxon>Glomeromycotina</taxon>
        <taxon>Glomeromycetes</taxon>
        <taxon>Diversisporales</taxon>
        <taxon>Gigasporaceae</taxon>
        <taxon>Gigaspora</taxon>
    </lineage>
</organism>
<sequence>NKTRRGKQIVDNLEIGNSAIFILIKGAGNQIWQNICELVVQLRIFSK</sequence>
<accession>A0ABN7XKG7</accession>
<feature type="non-terminal residue" evidence="1">
    <location>
        <position position="47"/>
    </location>
</feature>
<gene>
    <name evidence="1" type="ORF">GMARGA_LOCUS44533</name>
</gene>
<dbReference type="Proteomes" id="UP000789901">
    <property type="component" value="Unassembled WGS sequence"/>
</dbReference>
<reference evidence="1 2" key="1">
    <citation type="submission" date="2021-06" db="EMBL/GenBank/DDBJ databases">
        <authorList>
            <person name="Kallberg Y."/>
            <person name="Tangrot J."/>
            <person name="Rosling A."/>
        </authorList>
    </citation>
    <scope>NUCLEOTIDE SEQUENCE [LARGE SCALE GENOMIC DNA]</scope>
    <source>
        <strain evidence="1 2">120-4 pot B 10/14</strain>
    </source>
</reference>